<keyword evidence="1" id="KW-0472">Membrane</keyword>
<gene>
    <name evidence="3" type="ORF">NKR23_g9633</name>
</gene>
<keyword evidence="2" id="KW-0732">Signal</keyword>
<evidence type="ECO:0000313" key="3">
    <source>
        <dbReference type="EMBL" id="KAJ9136705.1"/>
    </source>
</evidence>
<dbReference type="AlphaFoldDB" id="A0AA38REX9"/>
<evidence type="ECO:0000256" key="1">
    <source>
        <dbReference type="SAM" id="Phobius"/>
    </source>
</evidence>
<sequence>MKLLVLVLGFAVTAAMGGWTVAPYGHASKSFLVGHRHYTFCHHALLCGCFSVGRCSFPLKELNYSPIVDRIVSRPYCRGFKFSSALFHLGFFYRIFPWFYFHLGQYFRLRRCYFCYAQYFTSRHYYYPSHFVSGCLLHIGYTLTSGGVLF</sequence>
<protein>
    <submittedName>
        <fullName evidence="3">Uncharacterized protein</fullName>
    </submittedName>
</protein>
<proteinExistence type="predicted"/>
<reference evidence="3" key="1">
    <citation type="submission" date="2022-07" db="EMBL/GenBank/DDBJ databases">
        <title>Fungi with potential for degradation of polypropylene.</title>
        <authorList>
            <person name="Gostincar C."/>
        </authorList>
    </citation>
    <scope>NUCLEOTIDE SEQUENCE</scope>
    <source>
        <strain evidence="3">EXF-13308</strain>
    </source>
</reference>
<feature type="signal peptide" evidence="2">
    <location>
        <begin position="1"/>
        <end position="17"/>
    </location>
</feature>
<evidence type="ECO:0000313" key="4">
    <source>
        <dbReference type="Proteomes" id="UP001174694"/>
    </source>
</evidence>
<dbReference type="Proteomes" id="UP001174694">
    <property type="component" value="Unassembled WGS sequence"/>
</dbReference>
<dbReference type="EMBL" id="JANBVO010000038">
    <property type="protein sequence ID" value="KAJ9136705.1"/>
    <property type="molecule type" value="Genomic_DNA"/>
</dbReference>
<keyword evidence="1" id="KW-1133">Transmembrane helix</keyword>
<organism evidence="3 4">
    <name type="scientific">Pleurostoma richardsiae</name>
    <dbReference type="NCBI Taxonomy" id="41990"/>
    <lineage>
        <taxon>Eukaryota</taxon>
        <taxon>Fungi</taxon>
        <taxon>Dikarya</taxon>
        <taxon>Ascomycota</taxon>
        <taxon>Pezizomycotina</taxon>
        <taxon>Sordariomycetes</taxon>
        <taxon>Sordariomycetidae</taxon>
        <taxon>Calosphaeriales</taxon>
        <taxon>Pleurostomataceae</taxon>
        <taxon>Pleurostoma</taxon>
    </lineage>
</organism>
<keyword evidence="1" id="KW-0812">Transmembrane</keyword>
<evidence type="ECO:0000256" key="2">
    <source>
        <dbReference type="SAM" id="SignalP"/>
    </source>
</evidence>
<comment type="caution">
    <text evidence="3">The sequence shown here is derived from an EMBL/GenBank/DDBJ whole genome shotgun (WGS) entry which is preliminary data.</text>
</comment>
<feature type="chain" id="PRO_5041264850" evidence="2">
    <location>
        <begin position="18"/>
        <end position="150"/>
    </location>
</feature>
<keyword evidence="4" id="KW-1185">Reference proteome</keyword>
<name>A0AA38REX9_9PEZI</name>
<accession>A0AA38REX9</accession>
<feature type="transmembrane region" description="Helical" evidence="1">
    <location>
        <begin position="82"/>
        <end position="101"/>
    </location>
</feature>